<comment type="caution">
    <text evidence="1">The sequence shown here is derived from an EMBL/GenBank/DDBJ whole genome shotgun (WGS) entry which is preliminary data.</text>
</comment>
<organism evidence="1 2">
    <name type="scientific">Cirrhinus molitorella</name>
    <name type="common">mud carp</name>
    <dbReference type="NCBI Taxonomy" id="172907"/>
    <lineage>
        <taxon>Eukaryota</taxon>
        <taxon>Metazoa</taxon>
        <taxon>Chordata</taxon>
        <taxon>Craniata</taxon>
        <taxon>Vertebrata</taxon>
        <taxon>Euteleostomi</taxon>
        <taxon>Actinopterygii</taxon>
        <taxon>Neopterygii</taxon>
        <taxon>Teleostei</taxon>
        <taxon>Ostariophysi</taxon>
        <taxon>Cypriniformes</taxon>
        <taxon>Cyprinidae</taxon>
        <taxon>Labeoninae</taxon>
        <taxon>Labeonini</taxon>
        <taxon>Cirrhinus</taxon>
    </lineage>
</organism>
<dbReference type="Proteomes" id="UP001187343">
    <property type="component" value="Unassembled WGS sequence"/>
</dbReference>
<keyword evidence="2" id="KW-1185">Reference proteome</keyword>
<reference evidence="1" key="1">
    <citation type="submission" date="2023-08" db="EMBL/GenBank/DDBJ databases">
        <title>Chromosome-level Genome Assembly of mud carp (Cirrhinus molitorella).</title>
        <authorList>
            <person name="Liu H."/>
        </authorList>
    </citation>
    <scope>NUCLEOTIDE SEQUENCE</scope>
    <source>
        <strain evidence="1">Prfri</strain>
        <tissue evidence="1">Muscle</tissue>
    </source>
</reference>
<dbReference type="EMBL" id="JAUYZG010000024">
    <property type="protein sequence ID" value="KAK2870261.1"/>
    <property type="molecule type" value="Genomic_DNA"/>
</dbReference>
<dbReference type="AlphaFoldDB" id="A0AA88NYW6"/>
<name>A0AA88NYW6_9TELE</name>
<sequence>MPLISNRYLAILGFTNSPARAHAFLLKTLRLPAVITFSKTKQWTVVSQASTNQYFRTGEALSSRRMRALLSRPC</sequence>
<evidence type="ECO:0000313" key="2">
    <source>
        <dbReference type="Proteomes" id="UP001187343"/>
    </source>
</evidence>
<protein>
    <submittedName>
        <fullName evidence="1">Uncharacterized protein</fullName>
    </submittedName>
</protein>
<gene>
    <name evidence="1" type="ORF">Q8A67_024653</name>
</gene>
<proteinExistence type="predicted"/>
<evidence type="ECO:0000313" key="1">
    <source>
        <dbReference type="EMBL" id="KAK2870261.1"/>
    </source>
</evidence>
<accession>A0AA88NYW6</accession>